<evidence type="ECO:0000313" key="3">
    <source>
        <dbReference type="Proteomes" id="UP000032735"/>
    </source>
</evidence>
<accession>A0A068R2Q2</accession>
<keyword evidence="1" id="KW-0812">Transmembrane</keyword>
<reference evidence="2 3" key="1">
    <citation type="submission" date="2013-07" db="EMBL/GenBank/DDBJ databases">
        <authorList>
            <person name="Genoscope - CEA"/>
        </authorList>
    </citation>
    <scope>NUCLEOTIDE SEQUENCE [LARGE SCALE GENOMIC DNA]</scope>
    <source>
        <strain evidence="2 3">G6</strain>
    </source>
</reference>
<sequence>MLADHAGQLLVTCHLSDLFFICYWSPMRNRQSGTLSLSLAFMQTVIVDKQKIVTIIPQISVFYLSALSYVVYPYTPSISIRGHYVRVKCP</sequence>
<organism evidence="2 3">
    <name type="scientific">Xenorhabdus poinarii G6</name>
    <dbReference type="NCBI Taxonomy" id="1354304"/>
    <lineage>
        <taxon>Bacteria</taxon>
        <taxon>Pseudomonadati</taxon>
        <taxon>Pseudomonadota</taxon>
        <taxon>Gammaproteobacteria</taxon>
        <taxon>Enterobacterales</taxon>
        <taxon>Morganellaceae</taxon>
        <taxon>Xenorhabdus</taxon>
    </lineage>
</organism>
<gene>
    <name evidence="2" type="ORF">XPG1_1907</name>
</gene>
<feature type="transmembrane region" description="Helical" evidence="1">
    <location>
        <begin position="52"/>
        <end position="72"/>
    </location>
</feature>
<dbReference type="Proteomes" id="UP000032735">
    <property type="component" value="Chromosome"/>
</dbReference>
<dbReference type="HOGENOM" id="CLU_2440110_0_0_6"/>
<keyword evidence="1" id="KW-0472">Membrane</keyword>
<keyword evidence="1" id="KW-1133">Transmembrane helix</keyword>
<proteinExistence type="predicted"/>
<name>A0A068R2Q2_9GAMM</name>
<dbReference type="AlphaFoldDB" id="A0A068R2Q2"/>
<dbReference type="EMBL" id="FO704551">
    <property type="protein sequence ID" value="CDG21562.1"/>
    <property type="molecule type" value="Genomic_DNA"/>
</dbReference>
<evidence type="ECO:0000313" key="2">
    <source>
        <dbReference type="EMBL" id="CDG21562.1"/>
    </source>
</evidence>
<evidence type="ECO:0000256" key="1">
    <source>
        <dbReference type="SAM" id="Phobius"/>
    </source>
</evidence>
<keyword evidence="3" id="KW-1185">Reference proteome</keyword>
<dbReference type="STRING" id="1354304.XPG1_1907"/>
<protein>
    <submittedName>
        <fullName evidence="2">Uncharacterized protein</fullName>
    </submittedName>
</protein>
<dbReference type="KEGG" id="xpo:XPG1_1907"/>